<evidence type="ECO:0000256" key="4">
    <source>
        <dbReference type="SAM" id="Coils"/>
    </source>
</evidence>
<dbReference type="RefSeq" id="WP_135762771.1">
    <property type="nucleotide sequence ID" value="NZ_RQHV01000007.1"/>
</dbReference>
<keyword evidence="4" id="KW-0175">Coiled coil</keyword>
<proteinExistence type="predicted"/>
<dbReference type="PANTHER" id="PTHR43133:SF46">
    <property type="entry name" value="RNA POLYMERASE SIGMA-70 FACTOR ECF SUBFAMILY"/>
    <property type="match status" value="1"/>
</dbReference>
<dbReference type="InterPro" id="IPR014284">
    <property type="entry name" value="RNA_pol_sigma-70_dom"/>
</dbReference>
<evidence type="ECO:0000313" key="5">
    <source>
        <dbReference type="EMBL" id="TGN14293.1"/>
    </source>
</evidence>
<reference evidence="5" key="1">
    <citation type="journal article" date="2019" name="PLoS Negl. Trop. Dis.">
        <title>Revisiting the worldwide diversity of Leptospira species in the environment.</title>
        <authorList>
            <person name="Vincent A.T."/>
            <person name="Schiettekatte O."/>
            <person name="Bourhy P."/>
            <person name="Veyrier F.J."/>
            <person name="Picardeau M."/>
        </authorList>
    </citation>
    <scope>NUCLEOTIDE SEQUENCE [LARGE SCALE GENOMIC DNA]</scope>
    <source>
        <strain evidence="5">201400974</strain>
    </source>
</reference>
<feature type="coiled-coil region" evidence="4">
    <location>
        <begin position="180"/>
        <end position="207"/>
    </location>
</feature>
<dbReference type="SUPFAM" id="SSF88946">
    <property type="entry name" value="Sigma2 domain of RNA polymerase sigma factors"/>
    <property type="match status" value="1"/>
</dbReference>
<keyword evidence="3" id="KW-0804">Transcription</keyword>
<dbReference type="InterPro" id="IPR039425">
    <property type="entry name" value="RNA_pol_sigma-70-like"/>
</dbReference>
<dbReference type="GO" id="GO:0016987">
    <property type="term" value="F:sigma factor activity"/>
    <property type="evidence" value="ECO:0007669"/>
    <property type="project" value="UniProtKB-KW"/>
</dbReference>
<gene>
    <name evidence="5" type="ORF">EHS11_02105</name>
</gene>
<dbReference type="PANTHER" id="PTHR43133">
    <property type="entry name" value="RNA POLYMERASE ECF-TYPE SIGMA FACTO"/>
    <property type="match status" value="1"/>
</dbReference>
<dbReference type="OrthoDB" id="340307at2"/>
<organism evidence="5 6">
    <name type="scientific">Leptospira ilyithenensis</name>
    <dbReference type="NCBI Taxonomy" id="2484901"/>
    <lineage>
        <taxon>Bacteria</taxon>
        <taxon>Pseudomonadati</taxon>
        <taxon>Spirochaetota</taxon>
        <taxon>Spirochaetia</taxon>
        <taxon>Leptospirales</taxon>
        <taxon>Leptospiraceae</taxon>
        <taxon>Leptospira</taxon>
    </lineage>
</organism>
<accession>A0A4R9LU19</accession>
<protein>
    <submittedName>
        <fullName evidence="5">RNA polymerase sigma factor</fullName>
    </submittedName>
</protein>
<sequence length="305" mass="35875">MPAVAYSNEEILDIVKKSGTGEEAALRKFFDIFSQDIYNFPIRVFHLSEDDASDYYIYAFERLKTGKRFQSFVGKSSFKTWFFSVLRNLLIDWQRTKRELKIHSLGKVNKDGKEYNTIEDEPDTRAEQQTQAIDISEKFQVALQEVKIESRVVFKLSFIYYLHLTEEEVNYISEKANISTVDLQIEIMALRENLSDKEEDNLRNEDKITSLYLNILDLKEQKKTKATGDSIEAAHLRDRIDHSLKKKYEQRRKLIEKKQKGHFLVRTPYREISRILGISEGGVSVTLLRVVEKFQKNFRDFSEEN</sequence>
<evidence type="ECO:0000256" key="2">
    <source>
        <dbReference type="ARBA" id="ARBA00023082"/>
    </source>
</evidence>
<keyword evidence="1" id="KW-0805">Transcription regulation</keyword>
<dbReference type="Gene3D" id="1.10.1740.10">
    <property type="match status" value="1"/>
</dbReference>
<evidence type="ECO:0000256" key="3">
    <source>
        <dbReference type="ARBA" id="ARBA00023163"/>
    </source>
</evidence>
<dbReference type="EMBL" id="RQHV01000007">
    <property type="protein sequence ID" value="TGN14293.1"/>
    <property type="molecule type" value="Genomic_DNA"/>
</dbReference>
<comment type="caution">
    <text evidence="5">The sequence shown here is derived from an EMBL/GenBank/DDBJ whole genome shotgun (WGS) entry which is preliminary data.</text>
</comment>
<dbReference type="InterPro" id="IPR013325">
    <property type="entry name" value="RNA_pol_sigma_r2"/>
</dbReference>
<dbReference type="AlphaFoldDB" id="A0A4R9LU19"/>
<keyword evidence="6" id="KW-1185">Reference proteome</keyword>
<keyword evidence="2" id="KW-0731">Sigma factor</keyword>
<evidence type="ECO:0000256" key="1">
    <source>
        <dbReference type="ARBA" id="ARBA00023015"/>
    </source>
</evidence>
<name>A0A4R9LU19_9LEPT</name>
<dbReference type="GO" id="GO:0006352">
    <property type="term" value="P:DNA-templated transcription initiation"/>
    <property type="evidence" value="ECO:0007669"/>
    <property type="project" value="InterPro"/>
</dbReference>
<evidence type="ECO:0000313" key="6">
    <source>
        <dbReference type="Proteomes" id="UP000298264"/>
    </source>
</evidence>
<dbReference type="Proteomes" id="UP000298264">
    <property type="component" value="Unassembled WGS sequence"/>
</dbReference>
<dbReference type="NCBIfam" id="TIGR02937">
    <property type="entry name" value="sigma70-ECF"/>
    <property type="match status" value="1"/>
</dbReference>